<evidence type="ECO:0000256" key="3">
    <source>
        <dbReference type="ARBA" id="ARBA00008770"/>
    </source>
</evidence>
<accession>A0A6N9YKZ0</accession>
<dbReference type="AlphaFoldDB" id="A0A6N9YKZ0"/>
<evidence type="ECO:0000256" key="5">
    <source>
        <dbReference type="ARBA" id="ARBA00024179"/>
    </source>
</evidence>
<dbReference type="GO" id="GO:0004805">
    <property type="term" value="F:trehalose-phosphatase activity"/>
    <property type="evidence" value="ECO:0007669"/>
    <property type="project" value="UniProtKB-EC"/>
</dbReference>
<dbReference type="InterPro" id="IPR003337">
    <property type="entry name" value="Trehalose_PPase"/>
</dbReference>
<evidence type="ECO:0000256" key="4">
    <source>
        <dbReference type="ARBA" id="ARBA00022801"/>
    </source>
</evidence>
<evidence type="ECO:0000256" key="6">
    <source>
        <dbReference type="RuleBase" id="RU361117"/>
    </source>
</evidence>
<evidence type="ECO:0000256" key="2">
    <source>
        <dbReference type="ARBA" id="ARBA00005199"/>
    </source>
</evidence>
<keyword evidence="6" id="KW-0460">Magnesium</keyword>
<dbReference type="EMBL" id="JAAGOB010000004">
    <property type="protein sequence ID" value="NED95590.1"/>
    <property type="molecule type" value="Genomic_DNA"/>
</dbReference>
<proteinExistence type="inferred from homology"/>
<comment type="function">
    <text evidence="5 6">Removes the phosphate from trehalose 6-phosphate to produce free trehalose.</text>
</comment>
<keyword evidence="4 6" id="KW-0378">Hydrolase</keyword>
<sequence>MAAYEDELELTRPGLRPLLPRTVVALDFDGTLAPIVERPEDARALPAAVEVLSAVAERVAQVAIVTGRPAADAVRLGGLDDVPGLVVFGHYGLERWSSGELHSPGETSGVALARERVIQLAASRHGVTVEDKGHSVAVHTRQAEDPEGALDELRLRVSAIADDAGLQVTPGRFVLELRPRGADKGVAIRSLVSEASAEAIIYAGDDLGDIPAADAVRELGATGVVGVVICSESGEAVPEFRARADVVVPGPEGVLRALAILTAE</sequence>
<dbReference type="SUPFAM" id="SSF56784">
    <property type="entry name" value="HAD-like"/>
    <property type="match status" value="1"/>
</dbReference>
<dbReference type="GO" id="GO:0005992">
    <property type="term" value="P:trehalose biosynthetic process"/>
    <property type="evidence" value="ECO:0007669"/>
    <property type="project" value="UniProtKB-UniPathway"/>
</dbReference>
<evidence type="ECO:0000313" key="7">
    <source>
        <dbReference type="EMBL" id="NED95590.1"/>
    </source>
</evidence>
<dbReference type="Gene3D" id="3.40.50.1000">
    <property type="entry name" value="HAD superfamily/HAD-like"/>
    <property type="match status" value="1"/>
</dbReference>
<comment type="catalytic activity">
    <reaction evidence="1 6">
        <text>alpha,alpha-trehalose 6-phosphate + H2O = alpha,alpha-trehalose + phosphate</text>
        <dbReference type="Rhea" id="RHEA:23420"/>
        <dbReference type="ChEBI" id="CHEBI:15377"/>
        <dbReference type="ChEBI" id="CHEBI:16551"/>
        <dbReference type="ChEBI" id="CHEBI:43474"/>
        <dbReference type="ChEBI" id="CHEBI:58429"/>
        <dbReference type="EC" id="3.1.3.12"/>
    </reaction>
</comment>
<evidence type="ECO:0000256" key="1">
    <source>
        <dbReference type="ARBA" id="ARBA00000500"/>
    </source>
</evidence>
<comment type="pathway">
    <text evidence="2 6">Glycan biosynthesis; trehalose biosynthesis.</text>
</comment>
<dbReference type="NCBIfam" id="TIGR01484">
    <property type="entry name" value="HAD-SF-IIB"/>
    <property type="match status" value="1"/>
</dbReference>
<dbReference type="InterPro" id="IPR023214">
    <property type="entry name" value="HAD_sf"/>
</dbReference>
<evidence type="ECO:0000313" key="8">
    <source>
        <dbReference type="Proteomes" id="UP000469185"/>
    </source>
</evidence>
<protein>
    <recommendedName>
        <fullName evidence="6">Trehalose 6-phosphate phosphatase</fullName>
        <ecNumber evidence="6">3.1.3.12</ecNumber>
    </recommendedName>
</protein>
<reference evidence="7 8" key="1">
    <citation type="submission" date="2020-02" db="EMBL/GenBank/DDBJ databases">
        <authorList>
            <person name="Li X.-J."/>
            <person name="Feng X.-M."/>
        </authorList>
    </citation>
    <scope>NUCLEOTIDE SEQUENCE [LARGE SCALE GENOMIC DNA]</scope>
    <source>
        <strain evidence="7 8">CGMCC 4.7225</strain>
    </source>
</reference>
<dbReference type="PANTHER" id="PTHR43768">
    <property type="entry name" value="TREHALOSE 6-PHOSPHATE PHOSPHATASE"/>
    <property type="match status" value="1"/>
</dbReference>
<dbReference type="InterPro" id="IPR036412">
    <property type="entry name" value="HAD-like_sf"/>
</dbReference>
<dbReference type="RefSeq" id="WP_163818347.1">
    <property type="nucleotide sequence ID" value="NZ_JAAGOB010000004.1"/>
</dbReference>
<dbReference type="Gene3D" id="3.30.70.1020">
    <property type="entry name" value="Trehalose-6-phosphate phosphatase related protein, domain 2"/>
    <property type="match status" value="1"/>
</dbReference>
<keyword evidence="8" id="KW-1185">Reference proteome</keyword>
<dbReference type="PANTHER" id="PTHR43768:SF3">
    <property type="entry name" value="TREHALOSE 6-PHOSPHATE PHOSPHATASE"/>
    <property type="match status" value="1"/>
</dbReference>
<comment type="cofactor">
    <cofactor evidence="6">
        <name>Mg(2+)</name>
        <dbReference type="ChEBI" id="CHEBI:18420"/>
    </cofactor>
</comment>
<dbReference type="Proteomes" id="UP000469185">
    <property type="component" value="Unassembled WGS sequence"/>
</dbReference>
<organism evidence="7 8">
    <name type="scientific">Phytoactinopolyspora alkaliphila</name>
    <dbReference type="NCBI Taxonomy" id="1783498"/>
    <lineage>
        <taxon>Bacteria</taxon>
        <taxon>Bacillati</taxon>
        <taxon>Actinomycetota</taxon>
        <taxon>Actinomycetes</taxon>
        <taxon>Jiangellales</taxon>
        <taxon>Jiangellaceae</taxon>
        <taxon>Phytoactinopolyspora</taxon>
    </lineage>
</organism>
<gene>
    <name evidence="7" type="primary">otsB</name>
    <name evidence="7" type="ORF">G1H11_09725</name>
</gene>
<name>A0A6N9YKZ0_9ACTN</name>
<comment type="caution">
    <text evidence="7">The sequence shown here is derived from an EMBL/GenBank/DDBJ whole genome shotgun (WGS) entry which is preliminary data.</text>
</comment>
<dbReference type="InterPro" id="IPR006379">
    <property type="entry name" value="HAD-SF_hydro_IIB"/>
</dbReference>
<dbReference type="NCBIfam" id="TIGR00685">
    <property type="entry name" value="T6PP"/>
    <property type="match status" value="1"/>
</dbReference>
<dbReference type="GO" id="GO:0046872">
    <property type="term" value="F:metal ion binding"/>
    <property type="evidence" value="ECO:0007669"/>
    <property type="project" value="UniProtKB-KW"/>
</dbReference>
<dbReference type="UniPathway" id="UPA00299"/>
<keyword evidence="6" id="KW-0479">Metal-binding</keyword>
<dbReference type="EC" id="3.1.3.12" evidence="6"/>
<dbReference type="Pfam" id="PF02358">
    <property type="entry name" value="Trehalose_PPase"/>
    <property type="match status" value="1"/>
</dbReference>
<comment type="similarity">
    <text evidence="3 6">Belongs to the trehalose phosphatase family.</text>
</comment>
<dbReference type="InterPro" id="IPR044651">
    <property type="entry name" value="OTSB-like"/>
</dbReference>